<reference evidence="2 3" key="1">
    <citation type="submission" date="2015-01" db="EMBL/GenBank/DDBJ databases">
        <title>Evolution of Trichinella species and genotypes.</title>
        <authorList>
            <person name="Korhonen P.K."/>
            <person name="Edoardo P."/>
            <person name="Giuseppe L.R."/>
            <person name="Gasser R.B."/>
        </authorList>
    </citation>
    <scope>NUCLEOTIDE SEQUENCE [LARGE SCALE GENOMIC DNA]</scope>
    <source>
        <strain evidence="2">ISS3</strain>
    </source>
</reference>
<keyword evidence="3" id="KW-1185">Reference proteome</keyword>
<dbReference type="Proteomes" id="UP000054776">
    <property type="component" value="Unassembled WGS sequence"/>
</dbReference>
<keyword evidence="1" id="KW-0472">Membrane</keyword>
<evidence type="ECO:0000256" key="1">
    <source>
        <dbReference type="SAM" id="Phobius"/>
    </source>
</evidence>
<feature type="transmembrane region" description="Helical" evidence="1">
    <location>
        <begin position="143"/>
        <end position="161"/>
    </location>
</feature>
<keyword evidence="1" id="KW-1133">Transmembrane helix</keyword>
<sequence>MRVASVNWTVHFPGELPLYSGYWLVIARVHNQAGVSKTQSIKGTAYSMQDTIERRNSMQNIPHTRHVKTCRFLHRQLTHTLPTVLTESQVLIKLQNDNIPSLTRREIKNNVIYDKQGHVSIVLRKDFSTPPKKGEPGFMRHRMVPPGGVILQIGLLFFVWFSPSPI</sequence>
<organism evidence="2 3">
    <name type="scientific">Trichinella spiralis</name>
    <name type="common">Trichina worm</name>
    <dbReference type="NCBI Taxonomy" id="6334"/>
    <lineage>
        <taxon>Eukaryota</taxon>
        <taxon>Metazoa</taxon>
        <taxon>Ecdysozoa</taxon>
        <taxon>Nematoda</taxon>
        <taxon>Enoplea</taxon>
        <taxon>Dorylaimia</taxon>
        <taxon>Trichinellida</taxon>
        <taxon>Trichinellidae</taxon>
        <taxon>Trichinella</taxon>
    </lineage>
</organism>
<proteinExistence type="predicted"/>
<dbReference type="InParanoid" id="A0A0V1BUV8"/>
<protein>
    <submittedName>
        <fullName evidence="2">Uncharacterized protein</fullName>
    </submittedName>
</protein>
<gene>
    <name evidence="2" type="ORF">T01_5104</name>
</gene>
<name>A0A0V1BUV8_TRISP</name>
<dbReference type="AlphaFoldDB" id="A0A0V1BUV8"/>
<evidence type="ECO:0000313" key="3">
    <source>
        <dbReference type="Proteomes" id="UP000054776"/>
    </source>
</evidence>
<dbReference type="EMBL" id="JYDH01000011">
    <property type="protein sequence ID" value="KRY40710.1"/>
    <property type="molecule type" value="Genomic_DNA"/>
</dbReference>
<keyword evidence="1" id="KW-0812">Transmembrane</keyword>
<comment type="caution">
    <text evidence="2">The sequence shown here is derived from an EMBL/GenBank/DDBJ whole genome shotgun (WGS) entry which is preliminary data.</text>
</comment>
<evidence type="ECO:0000313" key="2">
    <source>
        <dbReference type="EMBL" id="KRY40710.1"/>
    </source>
</evidence>
<accession>A0A0V1BUV8</accession>